<dbReference type="GO" id="GO:0000987">
    <property type="term" value="F:cis-regulatory region sequence-specific DNA binding"/>
    <property type="evidence" value="ECO:0007669"/>
    <property type="project" value="UniProtKB-ARBA"/>
</dbReference>
<proteinExistence type="predicted"/>
<keyword evidence="2" id="KW-0963">Cytoplasm</keyword>
<keyword evidence="4" id="KW-0902">Two-component regulatory system</keyword>
<dbReference type="CDD" id="cd00383">
    <property type="entry name" value="trans_reg_C"/>
    <property type="match status" value="1"/>
</dbReference>
<evidence type="ECO:0000256" key="6">
    <source>
        <dbReference type="ARBA" id="ARBA00023125"/>
    </source>
</evidence>
<keyword evidence="5" id="KW-0805">Transcription regulation</keyword>
<accession>A0A1U7CTJ8</accession>
<keyword evidence="3 8" id="KW-0597">Phosphoprotein</keyword>
<evidence type="ECO:0000256" key="9">
    <source>
        <dbReference type="PROSITE-ProRule" id="PRU01091"/>
    </source>
</evidence>
<dbReference type="Pfam" id="PF00072">
    <property type="entry name" value="Response_reg"/>
    <property type="match status" value="1"/>
</dbReference>
<keyword evidence="13" id="KW-1185">Reference proteome</keyword>
<dbReference type="EMBL" id="CP019082">
    <property type="protein sequence ID" value="APW62252.1"/>
    <property type="molecule type" value="Genomic_DNA"/>
</dbReference>
<dbReference type="InterPro" id="IPR011006">
    <property type="entry name" value="CheY-like_superfamily"/>
</dbReference>
<dbReference type="RefSeq" id="WP_076348224.1">
    <property type="nucleotide sequence ID" value="NZ_CP019082.1"/>
</dbReference>
<dbReference type="GO" id="GO:0042802">
    <property type="term" value="F:identical protein binding"/>
    <property type="evidence" value="ECO:0007669"/>
    <property type="project" value="UniProtKB-ARBA"/>
</dbReference>
<evidence type="ECO:0000259" key="10">
    <source>
        <dbReference type="PROSITE" id="PS50110"/>
    </source>
</evidence>
<feature type="modified residue" description="4-aspartylphosphate" evidence="8">
    <location>
        <position position="56"/>
    </location>
</feature>
<feature type="domain" description="Response regulatory" evidence="10">
    <location>
        <begin position="7"/>
        <end position="120"/>
    </location>
</feature>
<protein>
    <submittedName>
        <fullName evidence="12">KDP operon transcriptional regulatory protein KdpE</fullName>
    </submittedName>
</protein>
<dbReference type="FunFam" id="1.10.10.10:FF:000210">
    <property type="entry name" value="Winged-helix transcriptional response regulator KdpE"/>
    <property type="match status" value="1"/>
</dbReference>
<feature type="DNA-binding region" description="OmpR/PhoB-type" evidence="9">
    <location>
        <begin position="132"/>
        <end position="231"/>
    </location>
</feature>
<dbReference type="GO" id="GO:0045893">
    <property type="term" value="P:positive regulation of DNA-templated transcription"/>
    <property type="evidence" value="ECO:0007669"/>
    <property type="project" value="UniProtKB-ARBA"/>
</dbReference>
<dbReference type="CDD" id="cd17620">
    <property type="entry name" value="REC_OmpR_KdpE-like"/>
    <property type="match status" value="1"/>
</dbReference>
<gene>
    <name evidence="12" type="primary">kdpE_2</name>
    <name evidence="12" type="ORF">BSF38_03790</name>
</gene>
<evidence type="ECO:0000256" key="5">
    <source>
        <dbReference type="ARBA" id="ARBA00023015"/>
    </source>
</evidence>
<evidence type="ECO:0000256" key="2">
    <source>
        <dbReference type="ARBA" id="ARBA00022490"/>
    </source>
</evidence>
<feature type="domain" description="OmpR/PhoB-type" evidence="11">
    <location>
        <begin position="132"/>
        <end position="231"/>
    </location>
</feature>
<dbReference type="KEGG" id="pbor:BSF38_03790"/>
<dbReference type="PROSITE" id="PS51755">
    <property type="entry name" value="OMPR_PHOB"/>
    <property type="match status" value="1"/>
</dbReference>
<dbReference type="Proteomes" id="UP000186309">
    <property type="component" value="Chromosome"/>
</dbReference>
<evidence type="ECO:0000256" key="8">
    <source>
        <dbReference type="PROSITE-ProRule" id="PRU00169"/>
    </source>
</evidence>
<dbReference type="GO" id="GO:0005829">
    <property type="term" value="C:cytosol"/>
    <property type="evidence" value="ECO:0007669"/>
    <property type="project" value="TreeGrafter"/>
</dbReference>
<dbReference type="GO" id="GO:0032993">
    <property type="term" value="C:protein-DNA complex"/>
    <property type="evidence" value="ECO:0007669"/>
    <property type="project" value="TreeGrafter"/>
</dbReference>
<organism evidence="12 13">
    <name type="scientific">Paludisphaera borealis</name>
    <dbReference type="NCBI Taxonomy" id="1387353"/>
    <lineage>
        <taxon>Bacteria</taxon>
        <taxon>Pseudomonadati</taxon>
        <taxon>Planctomycetota</taxon>
        <taxon>Planctomycetia</taxon>
        <taxon>Isosphaerales</taxon>
        <taxon>Isosphaeraceae</taxon>
        <taxon>Paludisphaera</taxon>
    </lineage>
</organism>
<name>A0A1U7CTJ8_9BACT</name>
<dbReference type="SMART" id="SM00448">
    <property type="entry name" value="REC"/>
    <property type="match status" value="1"/>
</dbReference>
<dbReference type="SUPFAM" id="SSF52172">
    <property type="entry name" value="CheY-like"/>
    <property type="match status" value="1"/>
</dbReference>
<reference evidence="13" key="1">
    <citation type="submission" date="2016-12" db="EMBL/GenBank/DDBJ databases">
        <title>Comparative genomics of four Isosphaeraceae planctomycetes: a common pool of plasmids and glycoside hydrolase genes.</title>
        <authorList>
            <person name="Ivanova A."/>
        </authorList>
    </citation>
    <scope>NUCLEOTIDE SEQUENCE [LARGE SCALE GENOMIC DNA]</scope>
    <source>
        <strain evidence="13">PX4</strain>
    </source>
</reference>
<dbReference type="InterPro" id="IPR001789">
    <property type="entry name" value="Sig_transdc_resp-reg_receiver"/>
</dbReference>
<dbReference type="PANTHER" id="PTHR48111">
    <property type="entry name" value="REGULATOR OF RPOS"/>
    <property type="match status" value="1"/>
</dbReference>
<evidence type="ECO:0000259" key="11">
    <source>
        <dbReference type="PROSITE" id="PS51755"/>
    </source>
</evidence>
<evidence type="ECO:0000256" key="7">
    <source>
        <dbReference type="ARBA" id="ARBA00023163"/>
    </source>
</evidence>
<dbReference type="GO" id="GO:0000156">
    <property type="term" value="F:phosphorelay response regulator activity"/>
    <property type="evidence" value="ECO:0007669"/>
    <property type="project" value="TreeGrafter"/>
</dbReference>
<dbReference type="Gene3D" id="1.10.10.10">
    <property type="entry name" value="Winged helix-like DNA-binding domain superfamily/Winged helix DNA-binding domain"/>
    <property type="match status" value="1"/>
</dbReference>
<keyword evidence="7" id="KW-0804">Transcription</keyword>
<dbReference type="InterPro" id="IPR001867">
    <property type="entry name" value="OmpR/PhoB-type_DNA-bd"/>
</dbReference>
<evidence type="ECO:0000313" key="12">
    <source>
        <dbReference type="EMBL" id="APW62252.1"/>
    </source>
</evidence>
<dbReference type="STRING" id="1387353.BSF38_03790"/>
<dbReference type="Pfam" id="PF00486">
    <property type="entry name" value="Trans_reg_C"/>
    <property type="match status" value="1"/>
</dbReference>
<dbReference type="PANTHER" id="PTHR48111:SF50">
    <property type="entry name" value="KDP OPERON TRANSCRIPTIONAL REGULATORY PROTEIN KDPE"/>
    <property type="match status" value="1"/>
</dbReference>
<evidence type="ECO:0000313" key="13">
    <source>
        <dbReference type="Proteomes" id="UP000186309"/>
    </source>
</evidence>
<dbReference type="FunFam" id="3.40.50.2300:FF:000021">
    <property type="entry name" value="Two-component system response regulator KdpE"/>
    <property type="match status" value="1"/>
</dbReference>
<evidence type="ECO:0000256" key="3">
    <source>
        <dbReference type="ARBA" id="ARBA00022553"/>
    </source>
</evidence>
<dbReference type="InterPro" id="IPR039420">
    <property type="entry name" value="WalR-like"/>
</dbReference>
<keyword evidence="6 9" id="KW-0238">DNA-binding</keyword>
<comment type="subcellular location">
    <subcellularLocation>
        <location evidence="1">Cytoplasm</location>
    </subcellularLocation>
</comment>
<dbReference type="OrthoDB" id="272875at2"/>
<evidence type="ECO:0000256" key="4">
    <source>
        <dbReference type="ARBA" id="ARBA00023012"/>
    </source>
</evidence>
<dbReference type="InterPro" id="IPR036388">
    <property type="entry name" value="WH-like_DNA-bd_sf"/>
</dbReference>
<dbReference type="AlphaFoldDB" id="A0A1U7CTJ8"/>
<evidence type="ECO:0000256" key="1">
    <source>
        <dbReference type="ARBA" id="ARBA00004496"/>
    </source>
</evidence>
<dbReference type="PROSITE" id="PS50110">
    <property type="entry name" value="RESPONSE_REGULATORY"/>
    <property type="match status" value="1"/>
</dbReference>
<dbReference type="Gene3D" id="6.10.250.690">
    <property type="match status" value="1"/>
</dbReference>
<sequence>MSANDTRVLVIEDEPPIRRFLRASLNANGYDVIEADTAQGGMREAATQQPDLVVLDLGLPDHDGLEVIRRVREWSSVPIIVLSARGQEADKVAALDAGADDYLTKPFGVGELLARLRVSLRHGNRRGDATENPEFVVRNLRVDFVRRLVFLDDQELRLTPIEYRLISTLIKHAGKVVSHQQLLKEVWGPHATKQTQYLRVYMGHLRHKIEADPARPQILLTEAGVGYRLAAE</sequence>
<dbReference type="Gene3D" id="3.40.50.2300">
    <property type="match status" value="1"/>
</dbReference>
<dbReference type="SMART" id="SM00862">
    <property type="entry name" value="Trans_reg_C"/>
    <property type="match status" value="1"/>
</dbReference>